<keyword evidence="4" id="KW-0456">Lyase</keyword>
<dbReference type="NCBIfam" id="TIGR04350">
    <property type="entry name" value="C_S_lyase_PatB"/>
    <property type="match status" value="1"/>
</dbReference>
<comment type="similarity">
    <text evidence="5">Belongs to the class-II pyridoxal-phosphate-dependent aminotransferase family. MalY/PatB cystathionine beta-lyase subfamily.</text>
</comment>
<dbReference type="EC" id="4.4.1.13" evidence="2"/>
<evidence type="ECO:0000259" key="6">
    <source>
        <dbReference type="Pfam" id="PF00155"/>
    </source>
</evidence>
<comment type="caution">
    <text evidence="7">The sequence shown here is derived from an EMBL/GenBank/DDBJ whole genome shotgun (WGS) entry which is preliminary data.</text>
</comment>
<dbReference type="SUPFAM" id="SSF53383">
    <property type="entry name" value="PLP-dependent transferases"/>
    <property type="match status" value="1"/>
</dbReference>
<keyword evidence="7" id="KW-0032">Aminotransferase</keyword>
<gene>
    <name evidence="7" type="ORF">ALO_18852</name>
</gene>
<accession>F7NNS9</accession>
<dbReference type="InterPro" id="IPR004839">
    <property type="entry name" value="Aminotransferase_I/II_large"/>
</dbReference>
<dbReference type="EMBL" id="AFGF01000234">
    <property type="protein sequence ID" value="EGO62263.1"/>
    <property type="molecule type" value="Genomic_DNA"/>
</dbReference>
<keyword evidence="7" id="KW-0808">Transferase</keyword>
<keyword evidence="8" id="KW-1185">Reference proteome</keyword>
<evidence type="ECO:0000313" key="7">
    <source>
        <dbReference type="EMBL" id="EGO62263.1"/>
    </source>
</evidence>
<protein>
    <recommendedName>
        <fullName evidence="2">cysteine-S-conjugate beta-lyase</fullName>
        <ecNumber evidence="2">4.4.1.13</ecNumber>
    </recommendedName>
</protein>
<dbReference type="Proteomes" id="UP000003240">
    <property type="component" value="Unassembled WGS sequence"/>
</dbReference>
<organism evidence="7 8">
    <name type="scientific">Acetonema longum DSM 6540</name>
    <dbReference type="NCBI Taxonomy" id="1009370"/>
    <lineage>
        <taxon>Bacteria</taxon>
        <taxon>Bacillati</taxon>
        <taxon>Bacillota</taxon>
        <taxon>Negativicutes</taxon>
        <taxon>Acetonemataceae</taxon>
        <taxon>Acetonema</taxon>
    </lineage>
</organism>
<dbReference type="GO" id="GO:0008483">
    <property type="term" value="F:transaminase activity"/>
    <property type="evidence" value="ECO:0007669"/>
    <property type="project" value="UniProtKB-KW"/>
</dbReference>
<dbReference type="InterPro" id="IPR015421">
    <property type="entry name" value="PyrdxlP-dep_Trfase_major"/>
</dbReference>
<keyword evidence="3" id="KW-0663">Pyridoxal phosphate</keyword>
<dbReference type="PANTHER" id="PTHR43525:SF1">
    <property type="entry name" value="PROTEIN MALY"/>
    <property type="match status" value="1"/>
</dbReference>
<evidence type="ECO:0000256" key="1">
    <source>
        <dbReference type="ARBA" id="ARBA00001933"/>
    </source>
</evidence>
<dbReference type="InterPro" id="IPR015424">
    <property type="entry name" value="PyrdxlP-dep_Trfase"/>
</dbReference>
<proteinExistence type="inferred from homology"/>
<dbReference type="eggNOG" id="COG1168">
    <property type="taxonomic scope" value="Bacteria"/>
</dbReference>
<dbReference type="Pfam" id="PF00155">
    <property type="entry name" value="Aminotran_1_2"/>
    <property type="match status" value="1"/>
</dbReference>
<comment type="cofactor">
    <cofactor evidence="1">
        <name>pyridoxal 5'-phosphate</name>
        <dbReference type="ChEBI" id="CHEBI:597326"/>
    </cofactor>
</comment>
<dbReference type="GO" id="GO:0047804">
    <property type="term" value="F:cysteine-S-conjugate beta-lyase activity"/>
    <property type="evidence" value="ECO:0007669"/>
    <property type="project" value="UniProtKB-EC"/>
</dbReference>
<dbReference type="AlphaFoldDB" id="F7NNS9"/>
<dbReference type="GO" id="GO:0030170">
    <property type="term" value="F:pyridoxal phosphate binding"/>
    <property type="evidence" value="ECO:0007669"/>
    <property type="project" value="InterPro"/>
</dbReference>
<sequence length="401" mass="46598">MKYNFDEIIDRKNTNCMSTDGFRSYIFHDEEGTMKFPYRDDEFIRMWIADMEFATPPFILDAMKSRLDRRILGYTKIFDPGYYQAFKKWTEEHYGWACQKEHIVTSAGIVPALYVLVYFITKPDEKVLILTPSYAYFKHAADYNKRELVCSDLMNDNGYYTINFEDFAQKAADAKTTLCIFCNPHNPTGRVWSEEELKKISEICRKNNIWLISDEIHCDLIRKNLRHIPVAKIMTDYDKLVTCMAPSKTFNMAGTALSNIIIRNDKLRACWKERYYLTENPLSIAGVQAAYAKGSEWLEELKDYLDSNFACIRDFLAEHLPKATFRIPEATYLGWMDVGAYLPDEDKLPKFFADKAGVLLEGGNMFVQNSDGYIRLNVACPRSILQDGLNRIKEALLKYEK</sequence>
<dbReference type="InterPro" id="IPR015422">
    <property type="entry name" value="PyrdxlP-dep_Trfase_small"/>
</dbReference>
<name>F7NNS9_9FIRM</name>
<dbReference type="InterPro" id="IPR051798">
    <property type="entry name" value="Class-II_PLP-Dep_Aminotrans"/>
</dbReference>
<dbReference type="InterPro" id="IPR027619">
    <property type="entry name" value="C-S_lyase_PatB-like"/>
</dbReference>
<evidence type="ECO:0000256" key="3">
    <source>
        <dbReference type="ARBA" id="ARBA00022898"/>
    </source>
</evidence>
<dbReference type="OrthoDB" id="9802872at2"/>
<evidence type="ECO:0000313" key="8">
    <source>
        <dbReference type="Proteomes" id="UP000003240"/>
    </source>
</evidence>
<dbReference type="CDD" id="cd00609">
    <property type="entry name" value="AAT_like"/>
    <property type="match status" value="1"/>
</dbReference>
<dbReference type="Gene3D" id="3.40.640.10">
    <property type="entry name" value="Type I PLP-dependent aspartate aminotransferase-like (Major domain)"/>
    <property type="match status" value="1"/>
</dbReference>
<dbReference type="STRING" id="1009370.ALO_18852"/>
<evidence type="ECO:0000256" key="4">
    <source>
        <dbReference type="ARBA" id="ARBA00023239"/>
    </source>
</evidence>
<dbReference type="PANTHER" id="PTHR43525">
    <property type="entry name" value="PROTEIN MALY"/>
    <property type="match status" value="1"/>
</dbReference>
<evidence type="ECO:0000256" key="5">
    <source>
        <dbReference type="ARBA" id="ARBA00037974"/>
    </source>
</evidence>
<dbReference type="RefSeq" id="WP_004098890.1">
    <property type="nucleotide sequence ID" value="NZ_AFGF01000234.1"/>
</dbReference>
<dbReference type="Gene3D" id="3.90.1150.10">
    <property type="entry name" value="Aspartate Aminotransferase, domain 1"/>
    <property type="match status" value="1"/>
</dbReference>
<feature type="domain" description="Aminotransferase class I/classII large" evidence="6">
    <location>
        <begin position="50"/>
        <end position="390"/>
    </location>
</feature>
<evidence type="ECO:0000256" key="2">
    <source>
        <dbReference type="ARBA" id="ARBA00012224"/>
    </source>
</evidence>
<reference evidence="7 8" key="1">
    <citation type="journal article" date="2011" name="EMBO J.">
        <title>Structural diversity of bacterial flagellar motors.</title>
        <authorList>
            <person name="Chen S."/>
            <person name="Beeby M."/>
            <person name="Murphy G.E."/>
            <person name="Leadbetter J.R."/>
            <person name="Hendrixson D.R."/>
            <person name="Briegel A."/>
            <person name="Li Z."/>
            <person name="Shi J."/>
            <person name="Tocheva E.I."/>
            <person name="Muller A."/>
            <person name="Dobro M.J."/>
            <person name="Jensen G.J."/>
        </authorList>
    </citation>
    <scope>NUCLEOTIDE SEQUENCE [LARGE SCALE GENOMIC DNA]</scope>
    <source>
        <strain evidence="7 8">DSM 6540</strain>
    </source>
</reference>